<name>A0A0V1I578_TRIPS</name>
<dbReference type="AlphaFoldDB" id="A0A0V1I578"/>
<keyword evidence="2" id="KW-1185">Reference proteome</keyword>
<proteinExistence type="predicted"/>
<evidence type="ECO:0000313" key="2">
    <source>
        <dbReference type="Proteomes" id="UP000054805"/>
    </source>
</evidence>
<dbReference type="EMBL" id="JYDS01000288">
    <property type="protein sequence ID" value="KRZ17967.1"/>
    <property type="molecule type" value="Genomic_DNA"/>
</dbReference>
<sequence>MDMLAVLVSNISLKETSFYEKSDWLIEKRQIIYELHLPLVYENNTLKIAVDSDYSKGQFLQTLLILHSHLQNKIFNFKSKRNSHFASFLKQNITTRED</sequence>
<dbReference type="Proteomes" id="UP000054805">
    <property type="component" value="Unassembled WGS sequence"/>
</dbReference>
<gene>
    <name evidence="1" type="ORF">T4B_12124</name>
</gene>
<organism evidence="1 2">
    <name type="scientific">Trichinella pseudospiralis</name>
    <name type="common">Parasitic roundworm</name>
    <dbReference type="NCBI Taxonomy" id="6337"/>
    <lineage>
        <taxon>Eukaryota</taxon>
        <taxon>Metazoa</taxon>
        <taxon>Ecdysozoa</taxon>
        <taxon>Nematoda</taxon>
        <taxon>Enoplea</taxon>
        <taxon>Dorylaimia</taxon>
        <taxon>Trichinellida</taxon>
        <taxon>Trichinellidae</taxon>
        <taxon>Trichinella</taxon>
    </lineage>
</organism>
<evidence type="ECO:0000313" key="1">
    <source>
        <dbReference type="EMBL" id="KRZ17967.1"/>
    </source>
</evidence>
<accession>A0A0V1I578</accession>
<comment type="caution">
    <text evidence="1">The sequence shown here is derived from an EMBL/GenBank/DDBJ whole genome shotgun (WGS) entry which is preliminary data.</text>
</comment>
<reference evidence="1 2" key="1">
    <citation type="submission" date="2015-01" db="EMBL/GenBank/DDBJ databases">
        <title>Evolution of Trichinella species and genotypes.</title>
        <authorList>
            <person name="Korhonen P.K."/>
            <person name="Edoardo P."/>
            <person name="Giuseppe L.R."/>
            <person name="Gasser R.B."/>
        </authorList>
    </citation>
    <scope>NUCLEOTIDE SEQUENCE [LARGE SCALE GENOMIC DNA]</scope>
    <source>
        <strain evidence="1">ISS588</strain>
    </source>
</reference>
<protein>
    <submittedName>
        <fullName evidence="1">Uncharacterized protein</fullName>
    </submittedName>
</protein>